<accession>A0A9P4NZW0</accession>
<evidence type="ECO:0000256" key="1">
    <source>
        <dbReference type="SAM" id="MobiDB-lite"/>
    </source>
</evidence>
<organism evidence="2 3">
    <name type="scientific">Tothia fuscella</name>
    <dbReference type="NCBI Taxonomy" id="1048955"/>
    <lineage>
        <taxon>Eukaryota</taxon>
        <taxon>Fungi</taxon>
        <taxon>Dikarya</taxon>
        <taxon>Ascomycota</taxon>
        <taxon>Pezizomycotina</taxon>
        <taxon>Dothideomycetes</taxon>
        <taxon>Pleosporomycetidae</taxon>
        <taxon>Venturiales</taxon>
        <taxon>Cylindrosympodiaceae</taxon>
        <taxon>Tothia</taxon>
    </lineage>
</organism>
<dbReference type="Proteomes" id="UP000800235">
    <property type="component" value="Unassembled WGS sequence"/>
</dbReference>
<feature type="region of interest" description="Disordered" evidence="1">
    <location>
        <begin position="1"/>
        <end position="36"/>
    </location>
</feature>
<feature type="compositionally biased region" description="Polar residues" evidence="1">
    <location>
        <begin position="24"/>
        <end position="36"/>
    </location>
</feature>
<feature type="compositionally biased region" description="Polar residues" evidence="1">
    <location>
        <begin position="1"/>
        <end position="10"/>
    </location>
</feature>
<name>A0A9P4NZW0_9PEZI</name>
<keyword evidence="3" id="KW-1185">Reference proteome</keyword>
<evidence type="ECO:0008006" key="4">
    <source>
        <dbReference type="Google" id="ProtNLM"/>
    </source>
</evidence>
<evidence type="ECO:0000313" key="2">
    <source>
        <dbReference type="EMBL" id="KAF2434672.1"/>
    </source>
</evidence>
<protein>
    <recommendedName>
        <fullName evidence="4">F-box domain-containing protein</fullName>
    </recommendedName>
</protein>
<dbReference type="EMBL" id="MU007015">
    <property type="protein sequence ID" value="KAF2434672.1"/>
    <property type="molecule type" value="Genomic_DNA"/>
</dbReference>
<comment type="caution">
    <text evidence="2">The sequence shown here is derived from an EMBL/GenBank/DDBJ whole genome shotgun (WGS) entry which is preliminary data.</text>
</comment>
<sequence>MSSSDMTSSPPIAEDSFSGLNIMDPSTAQAQSPTLPQVNSTFPELPDEIWQQIIKDIGPSYSYFQWMSLRNVCTAFRNMIDGYYARKYLDKMTVKYRHHNNVRKPHPGFPKQMLDINTTVEVTFRFSRLSEDGISAIFIQEPLRVKRDAGTTCRSLSVLGVPDLELEQR</sequence>
<dbReference type="AlphaFoldDB" id="A0A9P4NZW0"/>
<proteinExistence type="predicted"/>
<evidence type="ECO:0000313" key="3">
    <source>
        <dbReference type="Proteomes" id="UP000800235"/>
    </source>
</evidence>
<gene>
    <name evidence="2" type="ORF">EJ08DRAFT_693177</name>
</gene>
<reference evidence="2" key="1">
    <citation type="journal article" date="2020" name="Stud. Mycol.">
        <title>101 Dothideomycetes genomes: a test case for predicting lifestyles and emergence of pathogens.</title>
        <authorList>
            <person name="Haridas S."/>
            <person name="Albert R."/>
            <person name="Binder M."/>
            <person name="Bloem J."/>
            <person name="Labutti K."/>
            <person name="Salamov A."/>
            <person name="Andreopoulos B."/>
            <person name="Baker S."/>
            <person name="Barry K."/>
            <person name="Bills G."/>
            <person name="Bluhm B."/>
            <person name="Cannon C."/>
            <person name="Castanera R."/>
            <person name="Culley D."/>
            <person name="Daum C."/>
            <person name="Ezra D."/>
            <person name="Gonzalez J."/>
            <person name="Henrissat B."/>
            <person name="Kuo A."/>
            <person name="Liang C."/>
            <person name="Lipzen A."/>
            <person name="Lutzoni F."/>
            <person name="Magnuson J."/>
            <person name="Mondo S."/>
            <person name="Nolan M."/>
            <person name="Ohm R."/>
            <person name="Pangilinan J."/>
            <person name="Park H.-J."/>
            <person name="Ramirez L."/>
            <person name="Alfaro M."/>
            <person name="Sun H."/>
            <person name="Tritt A."/>
            <person name="Yoshinaga Y."/>
            <person name="Zwiers L.-H."/>
            <person name="Turgeon B."/>
            <person name="Goodwin S."/>
            <person name="Spatafora J."/>
            <person name="Crous P."/>
            <person name="Grigoriev I."/>
        </authorList>
    </citation>
    <scope>NUCLEOTIDE SEQUENCE</scope>
    <source>
        <strain evidence="2">CBS 130266</strain>
    </source>
</reference>